<keyword evidence="2" id="KW-1185">Reference proteome</keyword>
<evidence type="ECO:0000313" key="2">
    <source>
        <dbReference type="Proteomes" id="UP001597389"/>
    </source>
</evidence>
<name>A0ABW4Z847_9BACT</name>
<dbReference type="EMBL" id="JBHUJB010000012">
    <property type="protein sequence ID" value="MFD2157792.1"/>
    <property type="molecule type" value="Genomic_DNA"/>
</dbReference>
<sequence length="105" mass="12246">MPQSSLEKSLIIYKDKVLGDITNVSYDFPWSYGTFSERADFEKYRDGFIHLMTDDYDDELLLSIDPDIFDAEHWSIKTSDGQISPIEPPSIHPLESHIDWQFTSR</sequence>
<organism evidence="1 2">
    <name type="scientific">Rubritalea tangerina</name>
    <dbReference type="NCBI Taxonomy" id="430798"/>
    <lineage>
        <taxon>Bacteria</taxon>
        <taxon>Pseudomonadati</taxon>
        <taxon>Verrucomicrobiota</taxon>
        <taxon>Verrucomicrobiia</taxon>
        <taxon>Verrucomicrobiales</taxon>
        <taxon>Rubritaleaceae</taxon>
        <taxon>Rubritalea</taxon>
    </lineage>
</organism>
<dbReference type="Proteomes" id="UP001597389">
    <property type="component" value="Unassembled WGS sequence"/>
</dbReference>
<evidence type="ECO:0000313" key="1">
    <source>
        <dbReference type="EMBL" id="MFD2157792.1"/>
    </source>
</evidence>
<gene>
    <name evidence="1" type="ORF">ACFSW8_02645</name>
</gene>
<proteinExistence type="predicted"/>
<accession>A0ABW4Z847</accession>
<reference evidence="2" key="1">
    <citation type="journal article" date="2019" name="Int. J. Syst. Evol. Microbiol.">
        <title>The Global Catalogue of Microorganisms (GCM) 10K type strain sequencing project: providing services to taxonomists for standard genome sequencing and annotation.</title>
        <authorList>
            <consortium name="The Broad Institute Genomics Platform"/>
            <consortium name="The Broad Institute Genome Sequencing Center for Infectious Disease"/>
            <person name="Wu L."/>
            <person name="Ma J."/>
        </authorList>
    </citation>
    <scope>NUCLEOTIDE SEQUENCE [LARGE SCALE GENOMIC DNA]</scope>
    <source>
        <strain evidence="2">CCUG 57942</strain>
    </source>
</reference>
<protein>
    <submittedName>
        <fullName evidence="1">Uncharacterized protein</fullName>
    </submittedName>
</protein>
<dbReference type="RefSeq" id="WP_377090655.1">
    <property type="nucleotide sequence ID" value="NZ_JBHSJL010000014.1"/>
</dbReference>
<comment type="caution">
    <text evidence="1">The sequence shown here is derived from an EMBL/GenBank/DDBJ whole genome shotgun (WGS) entry which is preliminary data.</text>
</comment>